<evidence type="ECO:0000313" key="1">
    <source>
        <dbReference type="EMBL" id="KAH9800525.1"/>
    </source>
</evidence>
<comment type="caution">
    <text evidence="1">The sequence shown here is derived from an EMBL/GenBank/DDBJ whole genome shotgun (WGS) entry which is preliminary data.</text>
</comment>
<reference evidence="2" key="1">
    <citation type="journal article" date="2023" name="Hortic. Res.">
        <title>A chromosome-level phased genome enabling allele-level studies in sweet orange: a case study on citrus Huanglongbing tolerance.</title>
        <authorList>
            <person name="Wu B."/>
            <person name="Yu Q."/>
            <person name="Deng Z."/>
            <person name="Duan Y."/>
            <person name="Luo F."/>
            <person name="Gmitter F. Jr."/>
        </authorList>
    </citation>
    <scope>NUCLEOTIDE SEQUENCE [LARGE SCALE GENOMIC DNA]</scope>
    <source>
        <strain evidence="2">cv. Valencia</strain>
    </source>
</reference>
<dbReference type="Proteomes" id="UP000829398">
    <property type="component" value="Chromosome 1"/>
</dbReference>
<protein>
    <submittedName>
        <fullName evidence="1">Sulfate transporter 3.4</fullName>
    </submittedName>
</protein>
<name>A0ACB8NSM2_CITSI</name>
<sequence length="706" mass="78746">MGTSLNRVEEEDYSSYTNSSDFISISLEDNNNTTKTATSTSKSSSELHPVCLPPHVTTWQKLNHRLREIFFPDDPLHIFKDQSWRRKLVLAFQYVFPILRWAPHYSLSLFRSDLIAGLTIASLAIPQVQSMHAFLFLLFFIIYSCFFFLFIQFFFLFWHLQGISYAKLANLQPIIGLYSSFVPPIVYSVLGSSRHIGIGPVSVASLVMGTMLDGEVSHSNKKDLYLELAFTSTLFAGLFQASLGIFRLGFIIDFLSKATLIGFMAGAAVIVSLQQLKGLLGITHFTSDMELIPVLESVFNSIKEWKWETIVMGFCFLIFLLVARFISTRKPRLFWVSAAAPLTSVILSSLLIFLLKSKLKHVSIIGHLPKGVNPTSENKLYFHGPHLQLAIKTGIITGILSLTEGIAVGRTFASLHNYQVDGNKEMIAIGFMNIVGCCFSCYVTTGSFSRSAVNYNAGAKTIFSNIVMAATVLVTLLFLMPLFHYTPDFVLAAIIITAVVGLVDYKAALRLWKLDKLDFVACCCSFFGVLFISVQIGLAIAVGVSVFKIILHVTRPNTVVLGNIPGTQIFRSLNHYENATRVPSFLILSIESPIFFANSLYLQERISRWVRGEENRIRENNESALKCVILDMTAVTAIDTSGIDAISELKKNMDKRSLQLALVNLVGTVMEKLHQSKTLDSFRSKGLYLTVGEAVDDLSSSWKHWP</sequence>
<gene>
    <name evidence="1" type="ORF">KPL71_000697</name>
</gene>
<proteinExistence type="predicted"/>
<accession>A0ACB8NSM2</accession>
<organism evidence="1 2">
    <name type="scientific">Citrus sinensis</name>
    <name type="common">Sweet orange</name>
    <name type="synonym">Citrus aurantium var. sinensis</name>
    <dbReference type="NCBI Taxonomy" id="2711"/>
    <lineage>
        <taxon>Eukaryota</taxon>
        <taxon>Viridiplantae</taxon>
        <taxon>Streptophyta</taxon>
        <taxon>Embryophyta</taxon>
        <taxon>Tracheophyta</taxon>
        <taxon>Spermatophyta</taxon>
        <taxon>Magnoliopsida</taxon>
        <taxon>eudicotyledons</taxon>
        <taxon>Gunneridae</taxon>
        <taxon>Pentapetalae</taxon>
        <taxon>rosids</taxon>
        <taxon>malvids</taxon>
        <taxon>Sapindales</taxon>
        <taxon>Rutaceae</taxon>
        <taxon>Aurantioideae</taxon>
        <taxon>Citrus</taxon>
    </lineage>
</organism>
<keyword evidence="2" id="KW-1185">Reference proteome</keyword>
<dbReference type="EMBL" id="CM039170">
    <property type="protein sequence ID" value="KAH9800525.1"/>
    <property type="molecule type" value="Genomic_DNA"/>
</dbReference>
<evidence type="ECO:0000313" key="2">
    <source>
        <dbReference type="Proteomes" id="UP000829398"/>
    </source>
</evidence>